<evidence type="ECO:0000313" key="2">
    <source>
        <dbReference type="Ensembl" id="ENSTGEP00000017700.1"/>
    </source>
</evidence>
<keyword evidence="3" id="KW-1185">Reference proteome</keyword>
<protein>
    <submittedName>
        <fullName evidence="2">Uncharacterized protein</fullName>
    </submittedName>
</protein>
<name>A0A8D2F958_THEGE</name>
<reference evidence="2" key="1">
    <citation type="submission" date="2018-05" db="EMBL/GenBank/DDBJ databases">
        <title>Whole genome of Theropithecus gelada.</title>
        <authorList>
            <person name="Chiou K.L."/>
            <person name="Snyder-Mackler N."/>
        </authorList>
    </citation>
    <scope>NUCLEOTIDE SEQUENCE [LARGE SCALE GENOMIC DNA]</scope>
</reference>
<dbReference type="Proteomes" id="UP000694411">
    <property type="component" value="Chromosome 1"/>
</dbReference>
<reference evidence="2" key="2">
    <citation type="submission" date="2025-08" db="UniProtKB">
        <authorList>
            <consortium name="Ensembl"/>
        </authorList>
    </citation>
    <scope>IDENTIFICATION</scope>
</reference>
<evidence type="ECO:0000256" key="1">
    <source>
        <dbReference type="SAM" id="MobiDB-lite"/>
    </source>
</evidence>
<proteinExistence type="predicted"/>
<dbReference type="AlphaFoldDB" id="A0A8D2F958"/>
<feature type="region of interest" description="Disordered" evidence="1">
    <location>
        <begin position="1"/>
        <end position="33"/>
    </location>
</feature>
<accession>A0A8D2F958</accession>
<evidence type="ECO:0000313" key="3">
    <source>
        <dbReference type="Proteomes" id="UP000694411"/>
    </source>
</evidence>
<organism evidence="2 3">
    <name type="scientific">Theropithecus gelada</name>
    <name type="common">Gelada baboon</name>
    <dbReference type="NCBI Taxonomy" id="9565"/>
    <lineage>
        <taxon>Eukaryota</taxon>
        <taxon>Metazoa</taxon>
        <taxon>Chordata</taxon>
        <taxon>Craniata</taxon>
        <taxon>Vertebrata</taxon>
        <taxon>Euteleostomi</taxon>
        <taxon>Mammalia</taxon>
        <taxon>Eutheria</taxon>
        <taxon>Euarchontoglires</taxon>
        <taxon>Primates</taxon>
        <taxon>Haplorrhini</taxon>
        <taxon>Catarrhini</taxon>
        <taxon>Cercopithecidae</taxon>
        <taxon>Cercopithecinae</taxon>
        <taxon>Theropithecus</taxon>
    </lineage>
</organism>
<sequence>MGLGGPRGRVRVVAGQGFAPKPRPSTAETPRVGPESFILCSSSQTVWGWPGEAPPTWHPEPHQAFLTQGTSRGTERAGAGPVLAVAPRLTLPSPRGGQGHRLPPALLLQKGDLF</sequence>
<dbReference type="Ensembl" id="ENSTGET00000021121.1">
    <property type="protein sequence ID" value="ENSTGEP00000017700.1"/>
    <property type="gene ID" value="ENSTGEG00000014320.1"/>
</dbReference>
<reference evidence="2" key="3">
    <citation type="submission" date="2025-09" db="UniProtKB">
        <authorList>
            <consortium name="Ensembl"/>
        </authorList>
    </citation>
    <scope>IDENTIFICATION</scope>
</reference>